<feature type="region of interest" description="Disordered" evidence="2">
    <location>
        <begin position="238"/>
        <end position="285"/>
    </location>
</feature>
<feature type="compositionally biased region" description="Polar residues" evidence="2">
    <location>
        <begin position="261"/>
        <end position="281"/>
    </location>
</feature>
<protein>
    <submittedName>
        <fullName evidence="3">Genomic scaffold, ProqFM164S02</fullName>
    </submittedName>
</protein>
<feature type="coiled-coil region" evidence="1">
    <location>
        <begin position="165"/>
        <end position="192"/>
    </location>
</feature>
<feature type="compositionally biased region" description="Basic and acidic residues" evidence="2">
    <location>
        <begin position="339"/>
        <end position="351"/>
    </location>
</feature>
<evidence type="ECO:0000256" key="1">
    <source>
        <dbReference type="SAM" id="Coils"/>
    </source>
</evidence>
<name>W6Q9M6_PENRF</name>
<dbReference type="OrthoDB" id="4358066at2759"/>
<dbReference type="OMA" id="KHEIANC"/>
<evidence type="ECO:0000313" key="3">
    <source>
        <dbReference type="EMBL" id="CDM30894.1"/>
    </source>
</evidence>
<keyword evidence="1" id="KW-0175">Coiled coil</keyword>
<reference evidence="3" key="1">
    <citation type="journal article" date="2014" name="Nat. Commun.">
        <title>Multiple recent horizontal transfers of a large genomic region in cheese making fungi.</title>
        <authorList>
            <person name="Cheeseman K."/>
            <person name="Ropars J."/>
            <person name="Renault P."/>
            <person name="Dupont J."/>
            <person name="Gouzy J."/>
            <person name="Branca A."/>
            <person name="Abraham A.L."/>
            <person name="Ceppi M."/>
            <person name="Conseiller E."/>
            <person name="Debuchy R."/>
            <person name="Malagnac F."/>
            <person name="Goarin A."/>
            <person name="Silar P."/>
            <person name="Lacoste S."/>
            <person name="Sallet E."/>
            <person name="Bensimon A."/>
            <person name="Giraud T."/>
            <person name="Brygoo Y."/>
        </authorList>
    </citation>
    <scope>NUCLEOTIDE SEQUENCE [LARGE SCALE GENOMIC DNA]</scope>
    <source>
        <strain evidence="3">FM164</strain>
    </source>
</reference>
<accession>W6Q9M6</accession>
<organism evidence="3 4">
    <name type="scientific">Penicillium roqueforti (strain FM164)</name>
    <dbReference type="NCBI Taxonomy" id="1365484"/>
    <lineage>
        <taxon>Eukaryota</taxon>
        <taxon>Fungi</taxon>
        <taxon>Dikarya</taxon>
        <taxon>Ascomycota</taxon>
        <taxon>Pezizomycotina</taxon>
        <taxon>Eurotiomycetes</taxon>
        <taxon>Eurotiomycetidae</taxon>
        <taxon>Eurotiales</taxon>
        <taxon>Aspergillaceae</taxon>
        <taxon>Penicillium</taxon>
    </lineage>
</organism>
<gene>
    <name evidence="3" type="ORF">PROQFM164_S02g001044</name>
</gene>
<dbReference type="EMBL" id="HG792016">
    <property type="protein sequence ID" value="CDM30894.1"/>
    <property type="molecule type" value="Genomic_DNA"/>
</dbReference>
<evidence type="ECO:0000256" key="2">
    <source>
        <dbReference type="SAM" id="MobiDB-lite"/>
    </source>
</evidence>
<feature type="region of interest" description="Disordered" evidence="2">
    <location>
        <begin position="302"/>
        <end position="351"/>
    </location>
</feature>
<evidence type="ECO:0000313" key="4">
    <source>
        <dbReference type="Proteomes" id="UP000030686"/>
    </source>
</evidence>
<dbReference type="Proteomes" id="UP000030686">
    <property type="component" value="Unassembled WGS sequence"/>
</dbReference>
<sequence>MEAIGAVSSIFAIYNQLEKCGKRLHRLKHTFQFAKQEVNLLADEVSACKSLFGIFSHISGPLDNRVMKLARQQKLEETLNSQATFAFGQIGEIFLKLGPLRKQSNASRFEQLIAKLRWHWMKDEVQLPLITLASFKMTLTALNCLLILDFRLREMKKPSVSKSEMKSLKMQMKQLRRVINRQERCLRRLSERMSEFSGTSTQPKLVVNTKSMVVTINQIKQNPLSEAQSLINEDILDSSARTSTPSSEKKSSIKSRKTFVSPLSRTRTDISGPSQPGSNSEADAPVGEENVQEILVFHDYGDGNREIHEGGSSISHSSPNEFPDSMKSTYAPMPPFRYSDLRLRKQGKRDD</sequence>
<dbReference type="AlphaFoldDB" id="W6Q9M6"/>
<proteinExistence type="predicted"/>
<keyword evidence="4" id="KW-1185">Reference proteome</keyword>